<dbReference type="Pfam" id="PF05485">
    <property type="entry name" value="THAP"/>
    <property type="match status" value="1"/>
</dbReference>
<dbReference type="GeneID" id="111245707"/>
<feature type="compositionally biased region" description="Polar residues" evidence="6">
    <location>
        <begin position="514"/>
        <end position="524"/>
    </location>
</feature>
<dbReference type="SMART" id="SM00692">
    <property type="entry name" value="DM3"/>
    <property type="match status" value="1"/>
</dbReference>
<dbReference type="Proteomes" id="UP000594260">
    <property type="component" value="Unplaced"/>
</dbReference>
<evidence type="ECO:0000313" key="9">
    <source>
        <dbReference type="Proteomes" id="UP000594260"/>
    </source>
</evidence>
<dbReference type="Gene3D" id="2.20.25.240">
    <property type="match status" value="1"/>
</dbReference>
<evidence type="ECO:0000256" key="1">
    <source>
        <dbReference type="ARBA" id="ARBA00022723"/>
    </source>
</evidence>
<feature type="compositionally biased region" description="Polar residues" evidence="6">
    <location>
        <begin position="538"/>
        <end position="549"/>
    </location>
</feature>
<dbReference type="GO" id="GO:0008270">
    <property type="term" value="F:zinc ion binding"/>
    <property type="evidence" value="ECO:0007669"/>
    <property type="project" value="UniProtKB-KW"/>
</dbReference>
<feature type="compositionally biased region" description="Polar residues" evidence="6">
    <location>
        <begin position="772"/>
        <end position="786"/>
    </location>
</feature>
<dbReference type="GO" id="GO:0003677">
    <property type="term" value="F:DNA binding"/>
    <property type="evidence" value="ECO:0007669"/>
    <property type="project" value="UniProtKB-UniRule"/>
</dbReference>
<feature type="region of interest" description="Disordered" evidence="6">
    <location>
        <begin position="127"/>
        <end position="279"/>
    </location>
</feature>
<dbReference type="SMART" id="SM00980">
    <property type="entry name" value="THAP"/>
    <property type="match status" value="1"/>
</dbReference>
<keyword evidence="9" id="KW-1185">Reference proteome</keyword>
<dbReference type="InterPro" id="IPR006612">
    <property type="entry name" value="THAP_Znf"/>
</dbReference>
<evidence type="ECO:0000256" key="6">
    <source>
        <dbReference type="SAM" id="MobiDB-lite"/>
    </source>
</evidence>
<feature type="compositionally biased region" description="Polar residues" evidence="6">
    <location>
        <begin position="248"/>
        <end position="262"/>
    </location>
</feature>
<dbReference type="RefSeq" id="XP_022650118.1">
    <property type="nucleotide sequence ID" value="XM_022794383.1"/>
</dbReference>
<organism evidence="8 9">
    <name type="scientific">Varroa destructor</name>
    <name type="common">Honeybee mite</name>
    <dbReference type="NCBI Taxonomy" id="109461"/>
    <lineage>
        <taxon>Eukaryota</taxon>
        <taxon>Metazoa</taxon>
        <taxon>Ecdysozoa</taxon>
        <taxon>Arthropoda</taxon>
        <taxon>Chelicerata</taxon>
        <taxon>Arachnida</taxon>
        <taxon>Acari</taxon>
        <taxon>Parasitiformes</taxon>
        <taxon>Mesostigmata</taxon>
        <taxon>Gamasina</taxon>
        <taxon>Dermanyssoidea</taxon>
        <taxon>Varroidae</taxon>
        <taxon>Varroa</taxon>
    </lineage>
</organism>
<evidence type="ECO:0000256" key="2">
    <source>
        <dbReference type="ARBA" id="ARBA00022771"/>
    </source>
</evidence>
<dbReference type="AlphaFoldDB" id="A0A7M7JNT5"/>
<evidence type="ECO:0000256" key="3">
    <source>
        <dbReference type="ARBA" id="ARBA00022833"/>
    </source>
</evidence>
<feature type="region of interest" description="Disordered" evidence="6">
    <location>
        <begin position="748"/>
        <end position="786"/>
    </location>
</feature>
<feature type="region of interest" description="Disordered" evidence="6">
    <location>
        <begin position="514"/>
        <end position="549"/>
    </location>
</feature>
<keyword evidence="1" id="KW-0479">Metal-binding</keyword>
<evidence type="ECO:0000256" key="4">
    <source>
        <dbReference type="ARBA" id="ARBA00023125"/>
    </source>
</evidence>
<evidence type="ECO:0000313" key="8">
    <source>
        <dbReference type="EnsemblMetazoa" id="XP_022650118"/>
    </source>
</evidence>
<evidence type="ECO:0000256" key="5">
    <source>
        <dbReference type="PROSITE-ProRule" id="PRU00309"/>
    </source>
</evidence>
<keyword evidence="2 5" id="KW-0863">Zinc-finger</keyword>
<name>A0A7M7JNT5_VARDE</name>
<dbReference type="EnsemblMetazoa" id="XM_022794383">
    <property type="protein sequence ID" value="XP_022650118"/>
    <property type="gene ID" value="LOC111245707"/>
</dbReference>
<feature type="domain" description="THAP-type" evidence="7">
    <location>
        <begin position="556"/>
        <end position="660"/>
    </location>
</feature>
<dbReference type="PROSITE" id="PS50950">
    <property type="entry name" value="ZF_THAP"/>
    <property type="match status" value="1"/>
</dbReference>
<protein>
    <recommendedName>
        <fullName evidence="7">THAP-type domain-containing protein</fullName>
    </recommendedName>
</protein>
<feature type="compositionally biased region" description="Low complexity" evidence="6">
    <location>
        <begin position="164"/>
        <end position="247"/>
    </location>
</feature>
<proteinExistence type="predicted"/>
<keyword evidence="3" id="KW-0862">Zinc</keyword>
<dbReference type="SUPFAM" id="SSF57716">
    <property type="entry name" value="Glucocorticoid receptor-like (DNA-binding domain)"/>
    <property type="match status" value="1"/>
</dbReference>
<dbReference type="OrthoDB" id="7312725at2759"/>
<dbReference type="KEGG" id="vde:111245707"/>
<reference evidence="8" key="1">
    <citation type="submission" date="2021-01" db="UniProtKB">
        <authorList>
            <consortium name="EnsemblMetazoa"/>
        </authorList>
    </citation>
    <scope>IDENTIFICATION</scope>
</reference>
<keyword evidence="4 5" id="KW-0238">DNA-binding</keyword>
<accession>A0A7M7JNT5</accession>
<evidence type="ECO:0000259" key="7">
    <source>
        <dbReference type="PROSITE" id="PS50950"/>
    </source>
</evidence>
<dbReference type="InParanoid" id="A0A7M7JNT5"/>
<sequence>MSSAPLPQPHSGHPHAHAIGASGLAALLAADRVVSHFGHLAQLPLPLTGLPTLKSGEALNRLAAGPHSAHGAHDGGSHLDSIWLQFAKKAAEHNHELNAQRYRDHQLQQREHLDKQLEQLEQQLENNTNNNSNSFERARDFSTSSPLPLSLVQPTKGKRDLHLSNNNNNNSGNNSSATVKSSSASTSALSTSSSGGSCGGASSASAPGASTTTASSLSPSAALPSVTTPLSLSTSTNSNCSTAPSTAVQTSVHSPPTSNMGKAQNAGGADGTPKRRGRGKERQWTLICYYDNDAEAKGFVAAERTWVMQKKTQVQEGTKVYYECSKYRSARCPAAVSLLYHANSDKVSVFRASGDHNHAPVEKGVRSKTAPVERLDCCQSVGSAVGAGVNSGAVVHSGDQQHNRENAMPVLTPHHAPTEEYRGGEAAPTLLRPVATYPKQPQLPQEPIHPLKRFKMQHASGQFDYLISKFPGPDASDDQINSHGTHPGLTHGHQHTGHFQHAFKTAVSRSDYTELSETQISDSSLHIKEEPGLASPGIESSTSYDSTGSELCRGGSPRCFIPQCPTNRLPRPETSSSQKAPTLANLLGHTPAPPCKLPELVGFPDDVLLRMVWCMNVNLSNPDGTLKMASNGDFLCEAHFTSERFDSKGKLRKDAVPTLFGEQARIREVCSVLPADHPDQMDCKVTTSKEVKPVKKTKSFRSRVKSASLARRLRLAQLNIERMRLRRRAFQSRINLLKKLVSEHVVRIKRQQDSTSSSSNDKNTKPDDDVNENSVSTAKEVTACES</sequence>